<accession>A0A183T3P8</accession>
<dbReference type="EMBL" id="UYSU01036294">
    <property type="protein sequence ID" value="VDL97481.1"/>
    <property type="molecule type" value="Genomic_DNA"/>
</dbReference>
<evidence type="ECO:0000313" key="3">
    <source>
        <dbReference type="WBParaSite" id="SSLN_0001152201-mRNA-1"/>
    </source>
</evidence>
<evidence type="ECO:0000313" key="2">
    <source>
        <dbReference type="Proteomes" id="UP000275846"/>
    </source>
</evidence>
<name>A0A183T3P8_SCHSO</name>
<dbReference type="WBParaSite" id="SSLN_0001152201-mRNA-1">
    <property type="protein sequence ID" value="SSLN_0001152201-mRNA-1"/>
    <property type="gene ID" value="SSLN_0001152201"/>
</dbReference>
<gene>
    <name evidence="1" type="ORF">SSLN_LOCUS11096</name>
</gene>
<reference evidence="3" key="1">
    <citation type="submission" date="2016-06" db="UniProtKB">
        <authorList>
            <consortium name="WormBaseParasite"/>
        </authorList>
    </citation>
    <scope>IDENTIFICATION</scope>
</reference>
<dbReference type="Proteomes" id="UP000275846">
    <property type="component" value="Unassembled WGS sequence"/>
</dbReference>
<organism evidence="3">
    <name type="scientific">Schistocephalus solidus</name>
    <name type="common">Tapeworm</name>
    <dbReference type="NCBI Taxonomy" id="70667"/>
    <lineage>
        <taxon>Eukaryota</taxon>
        <taxon>Metazoa</taxon>
        <taxon>Spiralia</taxon>
        <taxon>Lophotrochozoa</taxon>
        <taxon>Platyhelminthes</taxon>
        <taxon>Cestoda</taxon>
        <taxon>Eucestoda</taxon>
        <taxon>Diphyllobothriidea</taxon>
        <taxon>Diphyllobothriidae</taxon>
        <taxon>Schistocephalus</taxon>
    </lineage>
</organism>
<keyword evidence="2" id="KW-1185">Reference proteome</keyword>
<dbReference type="OrthoDB" id="426210at2759"/>
<proteinExistence type="predicted"/>
<reference evidence="1 2" key="2">
    <citation type="submission" date="2018-11" db="EMBL/GenBank/DDBJ databases">
        <authorList>
            <consortium name="Pathogen Informatics"/>
        </authorList>
    </citation>
    <scope>NUCLEOTIDE SEQUENCE [LARGE SCALE GENOMIC DNA]</scope>
    <source>
        <strain evidence="1 2">NST_G2</strain>
    </source>
</reference>
<sequence length="144" mass="17167">MQIDKEIFRRTYGAFVRSHLEYAVQAWRPWFKKGYLQMEQVQARATKMVNNLSHRVYEARLAEVDLFPLNYRQQRGDLTQRCQIVRGYECALEFADLFELAGTEHLRAHFFTLHSNLVHTDVRRNAYSQRVVGAWDRLPDEVDF</sequence>
<dbReference type="AlphaFoldDB" id="A0A183T3P8"/>
<evidence type="ECO:0000313" key="1">
    <source>
        <dbReference type="EMBL" id="VDL97481.1"/>
    </source>
</evidence>
<protein>
    <submittedName>
        <fullName evidence="3">GlnD_UR_UTase domain-containing protein</fullName>
    </submittedName>
</protein>